<dbReference type="Proteomes" id="UP000324222">
    <property type="component" value="Unassembled WGS sequence"/>
</dbReference>
<keyword evidence="3" id="KW-1185">Reference proteome</keyword>
<feature type="region of interest" description="Disordered" evidence="1">
    <location>
        <begin position="1"/>
        <end position="67"/>
    </location>
</feature>
<comment type="caution">
    <text evidence="2">The sequence shown here is derived from an EMBL/GenBank/DDBJ whole genome shotgun (WGS) entry which is preliminary data.</text>
</comment>
<dbReference type="AlphaFoldDB" id="A0A5B7IG74"/>
<evidence type="ECO:0000313" key="3">
    <source>
        <dbReference type="Proteomes" id="UP000324222"/>
    </source>
</evidence>
<dbReference type="EMBL" id="VSRR010052256">
    <property type="protein sequence ID" value="MPC79848.1"/>
    <property type="molecule type" value="Genomic_DNA"/>
</dbReference>
<proteinExistence type="predicted"/>
<reference evidence="2 3" key="1">
    <citation type="submission" date="2019-05" db="EMBL/GenBank/DDBJ databases">
        <title>Another draft genome of Portunus trituberculatus and its Hox gene families provides insights of decapod evolution.</title>
        <authorList>
            <person name="Jeong J.-H."/>
            <person name="Song I."/>
            <person name="Kim S."/>
            <person name="Choi T."/>
            <person name="Kim D."/>
            <person name="Ryu S."/>
            <person name="Kim W."/>
        </authorList>
    </citation>
    <scope>NUCLEOTIDE SEQUENCE [LARGE SCALE GENOMIC DNA]</scope>
    <source>
        <tissue evidence="2">Muscle</tissue>
    </source>
</reference>
<gene>
    <name evidence="2" type="ORF">E2C01_074399</name>
</gene>
<feature type="compositionally biased region" description="Gly residues" evidence="1">
    <location>
        <begin position="53"/>
        <end position="67"/>
    </location>
</feature>
<protein>
    <submittedName>
        <fullName evidence="2">Uncharacterized protein</fullName>
    </submittedName>
</protein>
<organism evidence="2 3">
    <name type="scientific">Portunus trituberculatus</name>
    <name type="common">Swimming crab</name>
    <name type="synonym">Neptunus trituberculatus</name>
    <dbReference type="NCBI Taxonomy" id="210409"/>
    <lineage>
        <taxon>Eukaryota</taxon>
        <taxon>Metazoa</taxon>
        <taxon>Ecdysozoa</taxon>
        <taxon>Arthropoda</taxon>
        <taxon>Crustacea</taxon>
        <taxon>Multicrustacea</taxon>
        <taxon>Malacostraca</taxon>
        <taxon>Eumalacostraca</taxon>
        <taxon>Eucarida</taxon>
        <taxon>Decapoda</taxon>
        <taxon>Pleocyemata</taxon>
        <taxon>Brachyura</taxon>
        <taxon>Eubrachyura</taxon>
        <taxon>Portunoidea</taxon>
        <taxon>Portunidae</taxon>
        <taxon>Portuninae</taxon>
        <taxon>Portunus</taxon>
    </lineage>
</organism>
<sequence>MLFFIPPPPLQPAQPLLAPPRPTLPCPGPTNNIPRCASGAAIPSAPQDMPPGEGNGCCDGGGGGGGG</sequence>
<feature type="compositionally biased region" description="Pro residues" evidence="1">
    <location>
        <begin position="1"/>
        <end position="28"/>
    </location>
</feature>
<evidence type="ECO:0000313" key="2">
    <source>
        <dbReference type="EMBL" id="MPC79848.1"/>
    </source>
</evidence>
<evidence type="ECO:0000256" key="1">
    <source>
        <dbReference type="SAM" id="MobiDB-lite"/>
    </source>
</evidence>
<accession>A0A5B7IG74</accession>
<name>A0A5B7IG74_PORTR</name>